<feature type="coiled-coil region" evidence="10">
    <location>
        <begin position="328"/>
        <end position="365"/>
    </location>
</feature>
<accession>A0A1I2ISP7</accession>
<organism evidence="12 13">
    <name type="scientific">Fontimonas thermophila</name>
    <dbReference type="NCBI Taxonomy" id="1076937"/>
    <lineage>
        <taxon>Bacteria</taxon>
        <taxon>Pseudomonadati</taxon>
        <taxon>Pseudomonadota</taxon>
        <taxon>Gammaproteobacteria</taxon>
        <taxon>Nevskiales</taxon>
        <taxon>Nevskiaceae</taxon>
        <taxon>Fontimonas</taxon>
    </lineage>
</organism>
<name>A0A1I2ISP7_9GAMM</name>
<keyword evidence="10" id="KW-0175">Coiled coil</keyword>
<evidence type="ECO:0000256" key="7">
    <source>
        <dbReference type="ARBA" id="ARBA00023204"/>
    </source>
</evidence>
<evidence type="ECO:0000256" key="10">
    <source>
        <dbReference type="SAM" id="Coils"/>
    </source>
</evidence>
<dbReference type="GO" id="GO:0043590">
    <property type="term" value="C:bacterial nucleoid"/>
    <property type="evidence" value="ECO:0007669"/>
    <property type="project" value="TreeGrafter"/>
</dbReference>
<sequence length="560" mass="60506">MLKALTIHNLAVIDTLDLEWGPGFSVLTGETGAGKSILIDAIGLAIGTRADTGLIRNGAERAEVSAEFEIDPGSPAAAWLRDNALTDTDQPTTLLIRRIIAHGGRGRAFINGTPVATTQLRELGEHLIEIFGQAESQTLLRADIQRELLDAYGGHTAALDAVAQAAATVAQTARDIDDLRHAAGRDPAQLEFLRFQLHELDALKLGEGELEQIEADHRRLSSAGRLLADGGQAQERLYGGDNSLYDQLSAIQGLLENLQTLHPAFGPVIETLASAQAQIQDAADTIRQILDRLDLDPQRLAEVEARLQAIHDLARKHRIRADALPAHHAALRAQLDTLEHASERLSELQRAHAAALRQYRQATEMLSTARRQAAQRFGEEVTAVVRTLGMPHALLSVAIDTDPQGPARAHGNDEVRFDFTANPGQPARSLAKVASGGELSRISLAIAVVGLRRRGAPTMIFDEIDAGISGAVAEIVGQRLRALGAERQVLCVTHLAQVAAQGHRHYGIRKRVRNGQTFTQVEPLTEPQRIEELARMQGGAELSDAALEHARDLLQRAGTV</sequence>
<dbReference type="NCBIfam" id="NF008121">
    <property type="entry name" value="PRK10869.1"/>
    <property type="match status" value="1"/>
</dbReference>
<dbReference type="CDD" id="cd03241">
    <property type="entry name" value="ABC_RecN"/>
    <property type="match status" value="2"/>
</dbReference>
<comment type="function">
    <text evidence="1 9">May be involved in recombinational repair of damaged DNA.</text>
</comment>
<keyword evidence="6" id="KW-0067">ATP-binding</keyword>
<dbReference type="Proteomes" id="UP000199771">
    <property type="component" value="Unassembled WGS sequence"/>
</dbReference>
<dbReference type="InterPro" id="IPR003395">
    <property type="entry name" value="RecF/RecN/SMC_N"/>
</dbReference>
<dbReference type="Gene3D" id="3.40.50.300">
    <property type="entry name" value="P-loop containing nucleotide triphosphate hydrolases"/>
    <property type="match status" value="2"/>
</dbReference>
<evidence type="ECO:0000256" key="6">
    <source>
        <dbReference type="ARBA" id="ARBA00022840"/>
    </source>
</evidence>
<dbReference type="AlphaFoldDB" id="A0A1I2ISP7"/>
<protein>
    <recommendedName>
        <fullName evidence="3 9">DNA repair protein RecN</fullName>
    </recommendedName>
    <alternativeName>
        <fullName evidence="8 9">Recombination protein N</fullName>
    </alternativeName>
</protein>
<evidence type="ECO:0000313" key="12">
    <source>
        <dbReference type="EMBL" id="SFF44653.1"/>
    </source>
</evidence>
<dbReference type="OrthoDB" id="9806954at2"/>
<evidence type="ECO:0000313" key="13">
    <source>
        <dbReference type="Proteomes" id="UP000199771"/>
    </source>
</evidence>
<keyword evidence="13" id="KW-1185">Reference proteome</keyword>
<dbReference type="GO" id="GO:0006310">
    <property type="term" value="P:DNA recombination"/>
    <property type="evidence" value="ECO:0007669"/>
    <property type="project" value="InterPro"/>
</dbReference>
<dbReference type="NCBIfam" id="TIGR00634">
    <property type="entry name" value="recN"/>
    <property type="match status" value="1"/>
</dbReference>
<dbReference type="PANTHER" id="PTHR11059">
    <property type="entry name" value="DNA REPAIR PROTEIN RECN"/>
    <property type="match status" value="1"/>
</dbReference>
<feature type="domain" description="RecF/RecN/SMC N-terminal" evidence="11">
    <location>
        <begin position="2"/>
        <end position="511"/>
    </location>
</feature>
<reference evidence="12 13" key="1">
    <citation type="submission" date="2016-10" db="EMBL/GenBank/DDBJ databases">
        <authorList>
            <person name="de Groot N.N."/>
        </authorList>
    </citation>
    <scope>NUCLEOTIDE SEQUENCE [LARGE SCALE GENOMIC DNA]</scope>
    <source>
        <strain evidence="12 13">DSM 23609</strain>
    </source>
</reference>
<dbReference type="EMBL" id="FOOC01000004">
    <property type="protein sequence ID" value="SFF44653.1"/>
    <property type="molecule type" value="Genomic_DNA"/>
</dbReference>
<comment type="similarity">
    <text evidence="2 9">Belongs to the RecN family.</text>
</comment>
<dbReference type="GO" id="GO:0006281">
    <property type="term" value="P:DNA repair"/>
    <property type="evidence" value="ECO:0007669"/>
    <property type="project" value="UniProtKB-KW"/>
</dbReference>
<gene>
    <name evidence="12" type="ORF">SAMN04488120_104178</name>
</gene>
<dbReference type="InterPro" id="IPR027417">
    <property type="entry name" value="P-loop_NTPase"/>
</dbReference>
<dbReference type="FunFam" id="3.40.50.300:FF:000356">
    <property type="entry name" value="DNA repair protein RecN"/>
    <property type="match status" value="1"/>
</dbReference>
<dbReference type="GO" id="GO:0009432">
    <property type="term" value="P:SOS response"/>
    <property type="evidence" value="ECO:0007669"/>
    <property type="project" value="TreeGrafter"/>
</dbReference>
<evidence type="ECO:0000256" key="2">
    <source>
        <dbReference type="ARBA" id="ARBA00009441"/>
    </source>
</evidence>
<evidence type="ECO:0000259" key="11">
    <source>
        <dbReference type="Pfam" id="PF02463"/>
    </source>
</evidence>
<dbReference type="GO" id="GO:0005524">
    <property type="term" value="F:ATP binding"/>
    <property type="evidence" value="ECO:0007669"/>
    <property type="project" value="UniProtKB-KW"/>
</dbReference>
<dbReference type="RefSeq" id="WP_091532792.1">
    <property type="nucleotide sequence ID" value="NZ_FOOC01000004.1"/>
</dbReference>
<proteinExistence type="inferred from homology"/>
<dbReference type="SUPFAM" id="SSF52540">
    <property type="entry name" value="P-loop containing nucleoside triphosphate hydrolases"/>
    <property type="match status" value="2"/>
</dbReference>
<dbReference type="PIRSF" id="PIRSF003128">
    <property type="entry name" value="RecN"/>
    <property type="match status" value="1"/>
</dbReference>
<keyword evidence="4" id="KW-0547">Nucleotide-binding</keyword>
<keyword evidence="7 9" id="KW-0234">DNA repair</keyword>
<dbReference type="PANTHER" id="PTHR11059:SF0">
    <property type="entry name" value="DNA REPAIR PROTEIN RECN"/>
    <property type="match status" value="1"/>
</dbReference>
<evidence type="ECO:0000256" key="3">
    <source>
        <dbReference type="ARBA" id="ARBA00021315"/>
    </source>
</evidence>
<evidence type="ECO:0000256" key="4">
    <source>
        <dbReference type="ARBA" id="ARBA00022741"/>
    </source>
</evidence>
<dbReference type="STRING" id="1076937.SAMN04488120_104178"/>
<evidence type="ECO:0000256" key="8">
    <source>
        <dbReference type="ARBA" id="ARBA00033408"/>
    </source>
</evidence>
<dbReference type="InterPro" id="IPR004604">
    <property type="entry name" value="DNA_recomb/repair_RecN"/>
</dbReference>
<evidence type="ECO:0000256" key="5">
    <source>
        <dbReference type="ARBA" id="ARBA00022763"/>
    </source>
</evidence>
<dbReference type="FunFam" id="3.40.50.300:FF:000319">
    <property type="entry name" value="DNA repair protein RecN"/>
    <property type="match status" value="1"/>
</dbReference>
<evidence type="ECO:0000256" key="9">
    <source>
        <dbReference type="PIRNR" id="PIRNR003128"/>
    </source>
</evidence>
<keyword evidence="5 9" id="KW-0227">DNA damage</keyword>
<dbReference type="Pfam" id="PF02463">
    <property type="entry name" value="SMC_N"/>
    <property type="match status" value="1"/>
</dbReference>
<evidence type="ECO:0000256" key="1">
    <source>
        <dbReference type="ARBA" id="ARBA00003618"/>
    </source>
</evidence>